<name>A0AA39N7H6_ARMTA</name>
<dbReference type="EMBL" id="JAUEPS010000012">
    <property type="protein sequence ID" value="KAK0460447.1"/>
    <property type="molecule type" value="Genomic_DNA"/>
</dbReference>
<dbReference type="Proteomes" id="UP001175211">
    <property type="component" value="Unassembled WGS sequence"/>
</dbReference>
<dbReference type="AlphaFoldDB" id="A0AA39N7H6"/>
<comment type="caution">
    <text evidence="1">The sequence shown here is derived from an EMBL/GenBank/DDBJ whole genome shotgun (WGS) entry which is preliminary data.</text>
</comment>
<sequence length="74" mass="8022">MAPHIRQCFPLFCATCVAAAHSRHEGIQDGTGTSGIVSQSLLEQDITSDLVFFDRNSTIVLPQVLNIDSAFRSS</sequence>
<reference evidence="1" key="1">
    <citation type="submission" date="2023-06" db="EMBL/GenBank/DDBJ databases">
        <authorList>
            <consortium name="Lawrence Berkeley National Laboratory"/>
            <person name="Ahrendt S."/>
            <person name="Sahu N."/>
            <person name="Indic B."/>
            <person name="Wong-Bajracharya J."/>
            <person name="Merenyi Z."/>
            <person name="Ke H.-M."/>
            <person name="Monk M."/>
            <person name="Kocsube S."/>
            <person name="Drula E."/>
            <person name="Lipzen A."/>
            <person name="Balint B."/>
            <person name="Henrissat B."/>
            <person name="Andreopoulos B."/>
            <person name="Martin F.M."/>
            <person name="Harder C.B."/>
            <person name="Rigling D."/>
            <person name="Ford K.L."/>
            <person name="Foster G.D."/>
            <person name="Pangilinan J."/>
            <person name="Papanicolaou A."/>
            <person name="Barry K."/>
            <person name="LaButti K."/>
            <person name="Viragh M."/>
            <person name="Koriabine M."/>
            <person name="Yan M."/>
            <person name="Riley R."/>
            <person name="Champramary S."/>
            <person name="Plett K.L."/>
            <person name="Tsai I.J."/>
            <person name="Slot J."/>
            <person name="Sipos G."/>
            <person name="Plett J."/>
            <person name="Nagy L.G."/>
            <person name="Grigoriev I.V."/>
        </authorList>
    </citation>
    <scope>NUCLEOTIDE SEQUENCE</scope>
    <source>
        <strain evidence="1">CCBAS 213</strain>
    </source>
</reference>
<dbReference type="RefSeq" id="XP_060332486.1">
    <property type="nucleotide sequence ID" value="XM_060481223.1"/>
</dbReference>
<gene>
    <name evidence="1" type="ORF">EV420DRAFT_211211</name>
</gene>
<dbReference type="GeneID" id="85364771"/>
<proteinExistence type="predicted"/>
<evidence type="ECO:0000313" key="2">
    <source>
        <dbReference type="Proteomes" id="UP001175211"/>
    </source>
</evidence>
<organism evidence="1 2">
    <name type="scientific">Armillaria tabescens</name>
    <name type="common">Ringless honey mushroom</name>
    <name type="synonym">Agaricus tabescens</name>
    <dbReference type="NCBI Taxonomy" id="1929756"/>
    <lineage>
        <taxon>Eukaryota</taxon>
        <taxon>Fungi</taxon>
        <taxon>Dikarya</taxon>
        <taxon>Basidiomycota</taxon>
        <taxon>Agaricomycotina</taxon>
        <taxon>Agaricomycetes</taxon>
        <taxon>Agaricomycetidae</taxon>
        <taxon>Agaricales</taxon>
        <taxon>Marasmiineae</taxon>
        <taxon>Physalacriaceae</taxon>
        <taxon>Desarmillaria</taxon>
    </lineage>
</organism>
<protein>
    <submittedName>
        <fullName evidence="1">Uncharacterized protein</fullName>
    </submittedName>
</protein>
<evidence type="ECO:0000313" key="1">
    <source>
        <dbReference type="EMBL" id="KAK0460447.1"/>
    </source>
</evidence>
<keyword evidence="2" id="KW-1185">Reference proteome</keyword>
<accession>A0AA39N7H6</accession>